<dbReference type="STRING" id="308745.A0A0F8V422"/>
<keyword evidence="2" id="KW-0812">Transmembrane</keyword>
<comment type="caution">
    <text evidence="3">The sequence shown here is derived from an EMBL/GenBank/DDBJ whole genome shotgun (WGS) entry which is preliminary data.</text>
</comment>
<evidence type="ECO:0000256" key="2">
    <source>
        <dbReference type="SAM" id="Phobius"/>
    </source>
</evidence>
<organism evidence="3 4">
    <name type="scientific">Aspergillus rambellii</name>
    <dbReference type="NCBI Taxonomy" id="308745"/>
    <lineage>
        <taxon>Eukaryota</taxon>
        <taxon>Fungi</taxon>
        <taxon>Dikarya</taxon>
        <taxon>Ascomycota</taxon>
        <taxon>Pezizomycotina</taxon>
        <taxon>Eurotiomycetes</taxon>
        <taxon>Eurotiomycetidae</taxon>
        <taxon>Eurotiales</taxon>
        <taxon>Aspergillaceae</taxon>
        <taxon>Aspergillus</taxon>
        <taxon>Aspergillus subgen. Nidulantes</taxon>
    </lineage>
</organism>
<dbReference type="EMBL" id="JZBS01000357">
    <property type="protein sequence ID" value="KKK26528.1"/>
    <property type="molecule type" value="Genomic_DNA"/>
</dbReference>
<feature type="transmembrane region" description="Helical" evidence="2">
    <location>
        <begin position="12"/>
        <end position="30"/>
    </location>
</feature>
<accession>A0A0F8V422</accession>
<sequence length="291" mass="33573">MPWLFPVCRPVIVMWYHLFILYATIVNLCATQQDQPRSKSPPCEGGEGDYYAQLLAKSFTFQGKLNAITEILLSEGSIFNKRREGSGFTFAGQSIHQPLYKVFHRRHHFDQTASQEPPPLISYLNYTDISGGRWHQFRPSPHPSKGCNSPVRRICNKKLAQIKPEKWEEDPYLVYVLLCLAQLQERDFKPSSLTGHLSRLLVVRPSDQESIHIFEASITSDLLAMRDNPMTATTPTRFPTINHRKIPFRPYETFQRRLLSQGIGSGMMGQRFKRKHESDEDDEMCKQNQTS</sequence>
<dbReference type="OrthoDB" id="5343483at2759"/>
<evidence type="ECO:0000313" key="4">
    <source>
        <dbReference type="Proteomes" id="UP000034291"/>
    </source>
</evidence>
<protein>
    <submittedName>
        <fullName evidence="3">Uncharacterized protein</fullName>
    </submittedName>
</protein>
<evidence type="ECO:0000313" key="3">
    <source>
        <dbReference type="EMBL" id="KKK26528.1"/>
    </source>
</evidence>
<keyword evidence="4" id="KW-1185">Reference proteome</keyword>
<proteinExistence type="predicted"/>
<feature type="region of interest" description="Disordered" evidence="1">
    <location>
        <begin position="268"/>
        <end position="291"/>
    </location>
</feature>
<keyword evidence="2" id="KW-1133">Transmembrane helix</keyword>
<keyword evidence="2" id="KW-0472">Membrane</keyword>
<reference evidence="3 4" key="1">
    <citation type="submission" date="2015-02" db="EMBL/GenBank/DDBJ databases">
        <title>Draft Genome Sequences of Two Closely-Related Aflatoxigenic Aspergillus Species Obtained from the Cote d'Ivoire.</title>
        <authorList>
            <person name="Moore G.G."/>
            <person name="Beltz S.B."/>
            <person name="Mack B.M."/>
        </authorList>
    </citation>
    <scope>NUCLEOTIDE SEQUENCE [LARGE SCALE GENOMIC DNA]</scope>
    <source>
        <strain evidence="3 4">SRRC1468</strain>
    </source>
</reference>
<evidence type="ECO:0000256" key="1">
    <source>
        <dbReference type="SAM" id="MobiDB-lite"/>
    </source>
</evidence>
<name>A0A0F8V422_9EURO</name>
<gene>
    <name evidence="3" type="ORF">ARAM_006128</name>
</gene>
<dbReference type="AlphaFoldDB" id="A0A0F8V422"/>
<dbReference type="Proteomes" id="UP000034291">
    <property type="component" value="Unassembled WGS sequence"/>
</dbReference>